<dbReference type="InterPro" id="IPR002197">
    <property type="entry name" value="HTH_Fis"/>
</dbReference>
<dbReference type="PRINTS" id="PR01590">
    <property type="entry name" value="HTHFIS"/>
</dbReference>
<dbReference type="PROSITE" id="PS00676">
    <property type="entry name" value="SIGMA54_INTERACT_2"/>
    <property type="match status" value="1"/>
</dbReference>
<dbReference type="Proteomes" id="UP000280346">
    <property type="component" value="Unassembled WGS sequence"/>
</dbReference>
<dbReference type="GO" id="GO:0006355">
    <property type="term" value="P:regulation of DNA-templated transcription"/>
    <property type="evidence" value="ECO:0007669"/>
    <property type="project" value="InterPro"/>
</dbReference>
<dbReference type="InterPro" id="IPR027417">
    <property type="entry name" value="P-loop_NTPase"/>
</dbReference>
<dbReference type="Pfam" id="PF25601">
    <property type="entry name" value="AAA_lid_14"/>
    <property type="match status" value="1"/>
</dbReference>
<dbReference type="FunFam" id="3.40.50.300:FF:000006">
    <property type="entry name" value="DNA-binding transcriptional regulator NtrC"/>
    <property type="match status" value="1"/>
</dbReference>
<name>A0A3S0XAI9_9PROT</name>
<evidence type="ECO:0000256" key="3">
    <source>
        <dbReference type="ARBA" id="ARBA00023012"/>
    </source>
</evidence>
<evidence type="ECO:0000256" key="5">
    <source>
        <dbReference type="ARBA" id="ARBA00023125"/>
    </source>
</evidence>
<keyword evidence="6" id="KW-0010">Activator</keyword>
<evidence type="ECO:0000313" key="9">
    <source>
        <dbReference type="EMBL" id="RUQ69388.1"/>
    </source>
</evidence>
<dbReference type="SUPFAM" id="SSF52540">
    <property type="entry name" value="P-loop containing nucleoside triphosphate hydrolases"/>
    <property type="match status" value="1"/>
</dbReference>
<dbReference type="Pfam" id="PF02954">
    <property type="entry name" value="HTH_8"/>
    <property type="match status" value="1"/>
</dbReference>
<dbReference type="Gene3D" id="3.40.50.300">
    <property type="entry name" value="P-loop containing nucleotide triphosphate hydrolases"/>
    <property type="match status" value="1"/>
</dbReference>
<dbReference type="EMBL" id="RZIJ01000012">
    <property type="protein sequence ID" value="RUQ69388.1"/>
    <property type="molecule type" value="Genomic_DNA"/>
</dbReference>
<sequence>MRADWHRAADGERTGVFESDETGGFTGAFRGGADMLRGRAMPSLFDALDKQSEGTVAVDRDARVIWINAKYARMLGIPDPAQAIGREVEEIIPNSQMRQVISTGQPILLDLMLFGSQRLIVSRFPLTDDEGGVIGAVGFVLYDSLHRLKPLLAELSRLEAELAATKRRLDERRQPRYTLQSYVGDCAPSLEVKRKARLAARTDAPILLLGETGTGKELIAQAIHGLSARTGRPFVGVNVAAIPDTLLEAEFFGAVPGAYTGLDRRGREGRFKTADGGTLFLDEIGDMPMGLQAKLLRALQEQEIEPLGSDRPVKVDVRVIAATNVDLEQRIQDGRFRSDLYYRLNVLPIQLPSLSELGGGLEAIAESILQEIAARTGLPGRGLTPEAVEALSRHPWPGNVRELRNVLERACLLTDNLRLTVEDLAEALPTVRLAARQTPSRPTPLPRPVPEALPVPSTLPLDYDAAYDAFERDLLGRALAASNGRAEAAARLLGISRAAFYKKLARLGLRAR</sequence>
<dbReference type="OrthoDB" id="9770562at2"/>
<dbReference type="PANTHER" id="PTHR32071">
    <property type="entry name" value="TRANSCRIPTIONAL REGULATORY PROTEIN"/>
    <property type="match status" value="1"/>
</dbReference>
<evidence type="ECO:0000256" key="7">
    <source>
        <dbReference type="ARBA" id="ARBA00023163"/>
    </source>
</evidence>
<gene>
    <name evidence="9" type="ORF">EJ913_16045</name>
</gene>
<organism evidence="9 10">
    <name type="scientific">Azospirillum doebereinerae</name>
    <dbReference type="NCBI Taxonomy" id="92933"/>
    <lineage>
        <taxon>Bacteria</taxon>
        <taxon>Pseudomonadati</taxon>
        <taxon>Pseudomonadota</taxon>
        <taxon>Alphaproteobacteria</taxon>
        <taxon>Rhodospirillales</taxon>
        <taxon>Azospirillaceae</taxon>
        <taxon>Azospirillum</taxon>
    </lineage>
</organism>
<keyword evidence="1" id="KW-0547">Nucleotide-binding</keyword>
<dbReference type="SUPFAM" id="SSF46689">
    <property type="entry name" value="Homeodomain-like"/>
    <property type="match status" value="1"/>
</dbReference>
<dbReference type="Pfam" id="PF08448">
    <property type="entry name" value="PAS_4"/>
    <property type="match status" value="1"/>
</dbReference>
<dbReference type="Pfam" id="PF00158">
    <property type="entry name" value="Sigma54_activat"/>
    <property type="match status" value="1"/>
</dbReference>
<dbReference type="PANTHER" id="PTHR32071:SF99">
    <property type="entry name" value="TRANSCRIPTIONAL REGULATORY PROTEIN"/>
    <property type="match status" value="1"/>
</dbReference>
<dbReference type="CDD" id="cd00130">
    <property type="entry name" value="PAS"/>
    <property type="match status" value="1"/>
</dbReference>
<dbReference type="InterPro" id="IPR058031">
    <property type="entry name" value="AAA_lid_NorR"/>
</dbReference>
<dbReference type="PROSITE" id="PS00675">
    <property type="entry name" value="SIGMA54_INTERACT_1"/>
    <property type="match status" value="1"/>
</dbReference>
<dbReference type="SUPFAM" id="SSF55785">
    <property type="entry name" value="PYP-like sensor domain (PAS domain)"/>
    <property type="match status" value="1"/>
</dbReference>
<evidence type="ECO:0000313" key="10">
    <source>
        <dbReference type="Proteomes" id="UP000280346"/>
    </source>
</evidence>
<dbReference type="InterPro" id="IPR000014">
    <property type="entry name" value="PAS"/>
</dbReference>
<dbReference type="CDD" id="cd00009">
    <property type="entry name" value="AAA"/>
    <property type="match status" value="1"/>
</dbReference>
<dbReference type="Gene3D" id="1.10.10.60">
    <property type="entry name" value="Homeodomain-like"/>
    <property type="match status" value="1"/>
</dbReference>
<keyword evidence="3" id="KW-0902">Two-component regulatory system</keyword>
<dbReference type="Gene3D" id="1.10.8.60">
    <property type="match status" value="1"/>
</dbReference>
<evidence type="ECO:0000256" key="2">
    <source>
        <dbReference type="ARBA" id="ARBA00022840"/>
    </source>
</evidence>
<keyword evidence="2" id="KW-0067">ATP-binding</keyword>
<dbReference type="InterPro" id="IPR035965">
    <property type="entry name" value="PAS-like_dom_sf"/>
</dbReference>
<reference evidence="9 10" key="1">
    <citation type="submission" date="2018-12" db="EMBL/GenBank/DDBJ databases">
        <authorList>
            <person name="Yang Y."/>
        </authorList>
    </citation>
    <scope>NUCLEOTIDE SEQUENCE [LARGE SCALE GENOMIC DNA]</scope>
    <source>
        <strain evidence="9 10">GSF71</strain>
    </source>
</reference>
<keyword evidence="4" id="KW-0805">Transcription regulation</keyword>
<keyword evidence="7" id="KW-0804">Transcription</keyword>
<keyword evidence="10" id="KW-1185">Reference proteome</keyword>
<dbReference type="AlphaFoldDB" id="A0A3S0XAI9"/>
<dbReference type="InterPro" id="IPR013656">
    <property type="entry name" value="PAS_4"/>
</dbReference>
<dbReference type="GO" id="GO:0005524">
    <property type="term" value="F:ATP binding"/>
    <property type="evidence" value="ECO:0007669"/>
    <property type="project" value="UniProtKB-KW"/>
</dbReference>
<keyword evidence="5" id="KW-0238">DNA-binding</keyword>
<dbReference type="InterPro" id="IPR009057">
    <property type="entry name" value="Homeodomain-like_sf"/>
</dbReference>
<accession>A0A3S0XAI9</accession>
<feature type="domain" description="Sigma-54 factor interaction" evidence="8">
    <location>
        <begin position="182"/>
        <end position="412"/>
    </location>
</feature>
<evidence type="ECO:0000256" key="4">
    <source>
        <dbReference type="ARBA" id="ARBA00023015"/>
    </source>
</evidence>
<dbReference type="PROSITE" id="PS00688">
    <property type="entry name" value="SIGMA54_INTERACT_3"/>
    <property type="match status" value="1"/>
</dbReference>
<proteinExistence type="predicted"/>
<dbReference type="SMART" id="SM00382">
    <property type="entry name" value="AAA"/>
    <property type="match status" value="1"/>
</dbReference>
<evidence type="ECO:0000256" key="6">
    <source>
        <dbReference type="ARBA" id="ARBA00023159"/>
    </source>
</evidence>
<dbReference type="InterPro" id="IPR003593">
    <property type="entry name" value="AAA+_ATPase"/>
</dbReference>
<dbReference type="Gene3D" id="3.30.450.20">
    <property type="entry name" value="PAS domain"/>
    <property type="match status" value="1"/>
</dbReference>
<protein>
    <submittedName>
        <fullName evidence="9">PAS domain-containing protein</fullName>
    </submittedName>
</protein>
<dbReference type="InterPro" id="IPR025944">
    <property type="entry name" value="Sigma_54_int_dom_CS"/>
</dbReference>
<evidence type="ECO:0000259" key="8">
    <source>
        <dbReference type="PROSITE" id="PS50045"/>
    </source>
</evidence>
<dbReference type="InterPro" id="IPR025662">
    <property type="entry name" value="Sigma_54_int_dom_ATP-bd_1"/>
</dbReference>
<comment type="caution">
    <text evidence="9">The sequence shown here is derived from an EMBL/GenBank/DDBJ whole genome shotgun (WGS) entry which is preliminary data.</text>
</comment>
<dbReference type="InterPro" id="IPR025943">
    <property type="entry name" value="Sigma_54_int_dom_ATP-bd_2"/>
</dbReference>
<dbReference type="PROSITE" id="PS50045">
    <property type="entry name" value="SIGMA54_INTERACT_4"/>
    <property type="match status" value="1"/>
</dbReference>
<evidence type="ECO:0000256" key="1">
    <source>
        <dbReference type="ARBA" id="ARBA00022741"/>
    </source>
</evidence>
<dbReference type="GO" id="GO:0000160">
    <property type="term" value="P:phosphorelay signal transduction system"/>
    <property type="evidence" value="ECO:0007669"/>
    <property type="project" value="UniProtKB-KW"/>
</dbReference>
<dbReference type="GO" id="GO:0043565">
    <property type="term" value="F:sequence-specific DNA binding"/>
    <property type="evidence" value="ECO:0007669"/>
    <property type="project" value="InterPro"/>
</dbReference>
<dbReference type="InterPro" id="IPR002078">
    <property type="entry name" value="Sigma_54_int"/>
</dbReference>